<feature type="compositionally biased region" description="Low complexity" evidence="1">
    <location>
        <begin position="85"/>
        <end position="96"/>
    </location>
</feature>
<dbReference type="EMBL" id="CYKH01001814">
    <property type="protein sequence ID" value="CUG90325.1"/>
    <property type="molecule type" value="Genomic_DNA"/>
</dbReference>
<name>A0A0S4JK41_BODSA</name>
<reference evidence="3" key="1">
    <citation type="submission" date="2015-09" db="EMBL/GenBank/DDBJ databases">
        <authorList>
            <consortium name="Pathogen Informatics"/>
        </authorList>
    </citation>
    <scope>NUCLEOTIDE SEQUENCE [LARGE SCALE GENOMIC DNA]</scope>
    <source>
        <strain evidence="3">Lake Konstanz</strain>
    </source>
</reference>
<dbReference type="AlphaFoldDB" id="A0A0S4JK41"/>
<evidence type="ECO:0000256" key="1">
    <source>
        <dbReference type="SAM" id="MobiDB-lite"/>
    </source>
</evidence>
<keyword evidence="3" id="KW-1185">Reference proteome</keyword>
<evidence type="ECO:0000313" key="3">
    <source>
        <dbReference type="Proteomes" id="UP000051952"/>
    </source>
</evidence>
<evidence type="ECO:0000313" key="2">
    <source>
        <dbReference type="EMBL" id="CUG90325.1"/>
    </source>
</evidence>
<feature type="compositionally biased region" description="Low complexity" evidence="1">
    <location>
        <begin position="281"/>
        <end position="307"/>
    </location>
</feature>
<organism evidence="2 3">
    <name type="scientific">Bodo saltans</name>
    <name type="common">Flagellated protozoan</name>
    <dbReference type="NCBI Taxonomy" id="75058"/>
    <lineage>
        <taxon>Eukaryota</taxon>
        <taxon>Discoba</taxon>
        <taxon>Euglenozoa</taxon>
        <taxon>Kinetoplastea</taxon>
        <taxon>Metakinetoplastina</taxon>
        <taxon>Eubodonida</taxon>
        <taxon>Bodonidae</taxon>
        <taxon>Bodo</taxon>
    </lineage>
</organism>
<sequence length="327" mass="34243">MGCGNSVQIESRQAAVERRRASAALKKLDSKAASPASGEMNDLPPVAETIVVLDYDETPPPPQHTFDPKAQPSQSSLRPSDSITAGSSSAMAGSAGLRKRGISFVNRRDGAASPSPLIVRSPLPKTSDDESSMHQAVVGSPPQRKRRVSDEQLEHRLGDYGAVSGSLTPPLFQPGSHATGSFGNTLTESGENGPQVVVSHSPQPAGCTIITGEVDADGDVPPIASWIQRTSTDSDEEVEDSKDTLARRNSGGVRHSVASDGKRGSVAQFTDDSSRLSVRPQTQQLSSTSSAQTVNSSVAHSASSHTSRAQLGDDDQRNVTVVSQPTS</sequence>
<feature type="region of interest" description="Disordered" evidence="1">
    <location>
        <begin position="26"/>
        <end position="204"/>
    </location>
</feature>
<feature type="compositionally biased region" description="Polar residues" evidence="1">
    <location>
        <begin position="267"/>
        <end position="280"/>
    </location>
</feature>
<gene>
    <name evidence="2" type="ORF">BSAL_26145</name>
</gene>
<protein>
    <submittedName>
        <fullName evidence="2">Uncharacterized protein</fullName>
    </submittedName>
</protein>
<feature type="compositionally biased region" description="Polar residues" evidence="1">
    <location>
        <begin position="71"/>
        <end position="84"/>
    </location>
</feature>
<feature type="compositionally biased region" description="Polar residues" evidence="1">
    <location>
        <begin position="318"/>
        <end position="327"/>
    </location>
</feature>
<dbReference type="Proteomes" id="UP000051952">
    <property type="component" value="Unassembled WGS sequence"/>
</dbReference>
<feature type="region of interest" description="Disordered" evidence="1">
    <location>
        <begin position="227"/>
        <end position="327"/>
    </location>
</feature>
<accession>A0A0S4JK41</accession>
<proteinExistence type="predicted"/>
<dbReference type="VEuPathDB" id="TriTrypDB:BSAL_26145"/>
<feature type="compositionally biased region" description="Basic and acidic residues" evidence="1">
    <location>
        <begin position="148"/>
        <end position="158"/>
    </location>
</feature>
<feature type="compositionally biased region" description="Polar residues" evidence="1">
    <location>
        <begin position="176"/>
        <end position="202"/>
    </location>
</feature>